<evidence type="ECO:0000256" key="2">
    <source>
        <dbReference type="ARBA" id="ARBA00022490"/>
    </source>
</evidence>
<accession>A0A0V0I0W9</accession>
<dbReference type="AlphaFoldDB" id="A0A0V0I0W9"/>
<organism evidence="4">
    <name type="scientific">Solanum chacoense</name>
    <name type="common">Chaco potato</name>
    <dbReference type="NCBI Taxonomy" id="4108"/>
    <lineage>
        <taxon>Eukaryota</taxon>
        <taxon>Viridiplantae</taxon>
        <taxon>Streptophyta</taxon>
        <taxon>Embryophyta</taxon>
        <taxon>Tracheophyta</taxon>
        <taxon>Spermatophyta</taxon>
        <taxon>Magnoliopsida</taxon>
        <taxon>eudicotyledons</taxon>
        <taxon>Gunneridae</taxon>
        <taxon>Pentapetalae</taxon>
        <taxon>asterids</taxon>
        <taxon>lamiids</taxon>
        <taxon>Solanales</taxon>
        <taxon>Solanaceae</taxon>
        <taxon>Solanoideae</taxon>
        <taxon>Solaneae</taxon>
        <taxon>Solanum</taxon>
    </lineage>
</organism>
<feature type="region of interest" description="Disordered" evidence="3">
    <location>
        <begin position="49"/>
        <end position="97"/>
    </location>
</feature>
<sequence length="143" mass="15488">MARQFKGVSDGLMRKVFGSPLSSFYEPTFSTSGRNLFLNVEEIHKLALTQSNSESVNSFSDNDNDDKDGSHGDEEVGPSSEDNGRHSDNELNSKGFTPWVVKHDEELISSAVDLKNGSGLQTESFSSGGFPGDKFGSSSQSTR</sequence>
<feature type="region of interest" description="Disordered" evidence="3">
    <location>
        <begin position="114"/>
        <end position="143"/>
    </location>
</feature>
<feature type="compositionally biased region" description="Basic and acidic residues" evidence="3">
    <location>
        <begin position="82"/>
        <end position="91"/>
    </location>
</feature>
<feature type="compositionally biased region" description="Low complexity" evidence="3">
    <location>
        <begin position="51"/>
        <end position="61"/>
    </location>
</feature>
<dbReference type="PANTHER" id="PTHR22999:SF23">
    <property type="entry name" value="SORTING NEXIN-16"/>
    <property type="match status" value="1"/>
</dbReference>
<comment type="subcellular location">
    <subcellularLocation>
        <location evidence="1">Cytoplasm</location>
    </subcellularLocation>
</comment>
<protein>
    <submittedName>
        <fullName evidence="4">Putative ovule protein</fullName>
    </submittedName>
</protein>
<evidence type="ECO:0000256" key="1">
    <source>
        <dbReference type="ARBA" id="ARBA00004496"/>
    </source>
</evidence>
<evidence type="ECO:0000313" key="4">
    <source>
        <dbReference type="EMBL" id="JAP26253.1"/>
    </source>
</evidence>
<dbReference type="EMBL" id="GEDG01012419">
    <property type="protein sequence ID" value="JAP26253.1"/>
    <property type="molecule type" value="Transcribed_RNA"/>
</dbReference>
<keyword evidence="2" id="KW-0963">Cytoplasm</keyword>
<dbReference type="GO" id="GO:0005737">
    <property type="term" value="C:cytoplasm"/>
    <property type="evidence" value="ECO:0007669"/>
    <property type="project" value="UniProtKB-SubCell"/>
</dbReference>
<dbReference type="PANTHER" id="PTHR22999">
    <property type="entry name" value="PX SERINE/THREONINE KINASE PXK"/>
    <property type="match status" value="1"/>
</dbReference>
<feature type="compositionally biased region" description="Polar residues" evidence="3">
    <location>
        <begin position="118"/>
        <end position="127"/>
    </location>
</feature>
<name>A0A0V0I0W9_SOLCH</name>
<reference evidence="4" key="1">
    <citation type="submission" date="2015-12" db="EMBL/GenBank/DDBJ databases">
        <title>Gene expression during late stages of embryo sac development: a critical building block for successful pollen-pistil interactions.</title>
        <authorList>
            <person name="Liu Y."/>
            <person name="Joly V."/>
            <person name="Sabar M."/>
            <person name="Matton D.P."/>
        </authorList>
    </citation>
    <scope>NUCLEOTIDE SEQUENCE</scope>
</reference>
<evidence type="ECO:0000256" key="3">
    <source>
        <dbReference type="SAM" id="MobiDB-lite"/>
    </source>
</evidence>
<dbReference type="InterPro" id="IPR051837">
    <property type="entry name" value="SortingNexin/PXDomain-PKLike"/>
</dbReference>
<proteinExistence type="predicted"/>